<organism evidence="2 3">
    <name type="scientific">Helicocarpus griseus UAMH5409</name>
    <dbReference type="NCBI Taxonomy" id="1447875"/>
    <lineage>
        <taxon>Eukaryota</taxon>
        <taxon>Fungi</taxon>
        <taxon>Dikarya</taxon>
        <taxon>Ascomycota</taxon>
        <taxon>Pezizomycotina</taxon>
        <taxon>Eurotiomycetes</taxon>
        <taxon>Eurotiomycetidae</taxon>
        <taxon>Onygenales</taxon>
        <taxon>Ajellomycetaceae</taxon>
        <taxon>Helicocarpus</taxon>
    </lineage>
</organism>
<dbReference type="GO" id="GO:0016810">
    <property type="term" value="F:hydrolase activity, acting on carbon-nitrogen (but not peptide) bonds"/>
    <property type="evidence" value="ECO:0007669"/>
    <property type="project" value="InterPro"/>
</dbReference>
<reference evidence="2 3" key="1">
    <citation type="submission" date="2017-10" db="EMBL/GenBank/DDBJ databases">
        <title>Comparative genomics in systemic dimorphic fungi from Ajellomycetaceae.</title>
        <authorList>
            <person name="Munoz J.F."/>
            <person name="Mcewen J.G."/>
            <person name="Clay O.K."/>
            <person name="Cuomo C.A."/>
        </authorList>
    </citation>
    <scope>NUCLEOTIDE SEQUENCE [LARGE SCALE GENOMIC DNA]</scope>
    <source>
        <strain evidence="2 3">UAMH5409</strain>
    </source>
</reference>
<dbReference type="STRING" id="1447875.A0A2B7YDL3"/>
<dbReference type="PANTHER" id="PTHR43135:SF3">
    <property type="entry name" value="ALPHA-D-RIBOSE 1-METHYLPHOSPHONATE 5-TRIPHOSPHATE DIPHOSPHATASE"/>
    <property type="match status" value="1"/>
</dbReference>
<dbReference type="PANTHER" id="PTHR43135">
    <property type="entry name" value="ALPHA-D-RIBOSE 1-METHYLPHOSPHONATE 5-TRIPHOSPHATE DIPHOSPHATASE"/>
    <property type="match status" value="1"/>
</dbReference>
<dbReference type="Gene3D" id="3.40.50.10910">
    <property type="entry name" value="Amidohydrolase"/>
    <property type="match status" value="1"/>
</dbReference>
<dbReference type="InterPro" id="IPR011059">
    <property type="entry name" value="Metal-dep_hydrolase_composite"/>
</dbReference>
<evidence type="ECO:0000313" key="2">
    <source>
        <dbReference type="EMBL" id="PGH18988.1"/>
    </source>
</evidence>
<dbReference type="InterPro" id="IPR032466">
    <property type="entry name" value="Metal_Hydrolase"/>
</dbReference>
<accession>A0A2B7YDL3</accession>
<dbReference type="Gene3D" id="3.30.110.90">
    <property type="entry name" value="Amidohydrolase"/>
    <property type="match status" value="1"/>
</dbReference>
<comment type="caution">
    <text evidence="2">The sequence shown here is derived from an EMBL/GenBank/DDBJ whole genome shotgun (WGS) entry which is preliminary data.</text>
</comment>
<gene>
    <name evidence="2" type="ORF">AJ79_00021</name>
</gene>
<dbReference type="Gene3D" id="1.20.58.520">
    <property type="entry name" value="Amidohydrolase"/>
    <property type="match status" value="1"/>
</dbReference>
<dbReference type="Proteomes" id="UP000223968">
    <property type="component" value="Unassembled WGS sequence"/>
</dbReference>
<dbReference type="AlphaFoldDB" id="A0A2B7YDL3"/>
<feature type="domain" description="Amidohydrolase-related" evidence="1">
    <location>
        <begin position="55"/>
        <end position="361"/>
    </location>
</feature>
<evidence type="ECO:0000313" key="3">
    <source>
        <dbReference type="Proteomes" id="UP000223968"/>
    </source>
</evidence>
<dbReference type="Pfam" id="PF01979">
    <property type="entry name" value="Amidohydro_1"/>
    <property type="match status" value="1"/>
</dbReference>
<dbReference type="EMBL" id="PDNB01000001">
    <property type="protein sequence ID" value="PGH18988.1"/>
    <property type="molecule type" value="Genomic_DNA"/>
</dbReference>
<name>A0A2B7YDL3_9EURO</name>
<dbReference type="OrthoDB" id="5595695at2759"/>
<dbReference type="SUPFAM" id="SSF51556">
    <property type="entry name" value="Metallo-dependent hydrolases"/>
    <property type="match status" value="1"/>
</dbReference>
<evidence type="ECO:0000259" key="1">
    <source>
        <dbReference type="Pfam" id="PF01979"/>
    </source>
</evidence>
<proteinExistence type="predicted"/>
<dbReference type="InterPro" id="IPR006680">
    <property type="entry name" value="Amidohydro-rel"/>
</dbReference>
<dbReference type="Gene3D" id="2.30.40.10">
    <property type="entry name" value="Urease, subunit C, domain 1"/>
    <property type="match status" value="1"/>
</dbReference>
<dbReference type="InterPro" id="IPR051781">
    <property type="entry name" value="Metallo-dep_Hydrolase"/>
</dbReference>
<dbReference type="SUPFAM" id="SSF51338">
    <property type="entry name" value="Composite domain of metallo-dependent hydrolases"/>
    <property type="match status" value="1"/>
</dbReference>
<keyword evidence="3" id="KW-1185">Reference proteome</keyword>
<sequence length="366" mass="38675">MRNPPEAPAKTLITNVHIFDGTRFGEQTSLLFTNGGIKNCTDPRGAKVVDGNGGFLIPGVIDAHAHVTSCSQLFTTAQYGVTTVLDLGAFPYSTILECRKAKDASDIYGSGAVATVNGTTNSQVPDFPFDSLLSAPESGRKFVANRVAEGVDYIKVILDPLGPDSATLKAIIEAAHDAGKLVIAHALTLAHYNMAVDANANILTHVPTDKPVDSALTARLTATTDHHRTTIVPTLYIIQLVLNSTGVPIAAYNEIVAGSVAAMYEAGVPIATGTDSNEYTTFPYNPPFGKSLHDELELLVAAGVSPTAAIRAATDIAASAFHLDDRGVIRDGYRADLVLLAADPTADIRNSRLIEKVWIDGLKISI</sequence>
<protein>
    <recommendedName>
        <fullName evidence="1">Amidohydrolase-related domain-containing protein</fullName>
    </recommendedName>
</protein>